<keyword evidence="3 5" id="KW-1133">Transmembrane helix</keyword>
<evidence type="ECO:0000256" key="3">
    <source>
        <dbReference type="ARBA" id="ARBA00022989"/>
    </source>
</evidence>
<dbReference type="AlphaFoldDB" id="A0A4Y9TNS4"/>
<evidence type="ECO:0000313" key="7">
    <source>
        <dbReference type="Proteomes" id="UP000297322"/>
    </source>
</evidence>
<dbReference type="Proteomes" id="UP000297322">
    <property type="component" value="Unassembled WGS sequence"/>
</dbReference>
<keyword evidence="4 5" id="KW-0472">Membrane</keyword>
<protein>
    <submittedName>
        <fullName evidence="6">DUF1656 domain-containing protein</fullName>
    </submittedName>
</protein>
<dbReference type="InterPro" id="IPR012451">
    <property type="entry name" value="DUF1656"/>
</dbReference>
<dbReference type="Pfam" id="PF07869">
    <property type="entry name" value="DUF1656"/>
    <property type="match status" value="1"/>
</dbReference>
<keyword evidence="2 5" id="KW-0812">Transmembrane</keyword>
<evidence type="ECO:0000313" key="6">
    <source>
        <dbReference type="EMBL" id="TFW44109.1"/>
    </source>
</evidence>
<dbReference type="EMBL" id="SPVI01000003">
    <property type="protein sequence ID" value="TFW44109.1"/>
    <property type="molecule type" value="Genomic_DNA"/>
</dbReference>
<gene>
    <name evidence="6" type="ORF">E4T65_06255</name>
</gene>
<reference evidence="6 7" key="1">
    <citation type="submission" date="2019-03" db="EMBL/GenBank/DDBJ databases">
        <title>Biocontrol and xenobiotic degradation properties of endophytic Pseudomonas fluorescens strain BRZ63.</title>
        <authorList>
            <person name="Chlebek D.A."/>
            <person name="Pinski A."/>
            <person name="Zur J.P."/>
            <person name="Michalska J."/>
            <person name="Hupert-Kocurek K.T."/>
        </authorList>
    </citation>
    <scope>NUCLEOTIDE SEQUENCE [LARGE SCALE GENOMIC DNA]</scope>
    <source>
        <strain evidence="6 7">BRZ63</strain>
    </source>
</reference>
<evidence type="ECO:0000256" key="5">
    <source>
        <dbReference type="SAM" id="Phobius"/>
    </source>
</evidence>
<evidence type="ECO:0000256" key="2">
    <source>
        <dbReference type="ARBA" id="ARBA00022692"/>
    </source>
</evidence>
<feature type="transmembrane region" description="Helical" evidence="5">
    <location>
        <begin position="47"/>
        <end position="65"/>
    </location>
</feature>
<comment type="caution">
    <text evidence="6">The sequence shown here is derived from an EMBL/GenBank/DDBJ whole genome shotgun (WGS) entry which is preliminary data.</text>
</comment>
<evidence type="ECO:0000256" key="1">
    <source>
        <dbReference type="ARBA" id="ARBA00022475"/>
    </source>
</evidence>
<keyword evidence="1" id="KW-1003">Cell membrane</keyword>
<evidence type="ECO:0000256" key="4">
    <source>
        <dbReference type="ARBA" id="ARBA00023136"/>
    </source>
</evidence>
<name>A0A4Y9TNS4_PSEFL</name>
<accession>A0A4Y9TNS4</accession>
<proteinExistence type="predicted"/>
<sequence>MMLREFSVAGLLITPMVICVGAAASLTWITHLLIPEWVIQQWIWKRSWLGLSLFVCYIASALAFLDGGWK</sequence>
<organism evidence="6 7">
    <name type="scientific">Pseudomonas fluorescens</name>
    <dbReference type="NCBI Taxonomy" id="294"/>
    <lineage>
        <taxon>Bacteria</taxon>
        <taxon>Pseudomonadati</taxon>
        <taxon>Pseudomonadota</taxon>
        <taxon>Gammaproteobacteria</taxon>
        <taxon>Pseudomonadales</taxon>
        <taxon>Pseudomonadaceae</taxon>
        <taxon>Pseudomonas</taxon>
    </lineage>
</organism>